<dbReference type="EMBL" id="FQWO01000002">
    <property type="protein sequence ID" value="SHG56586.1"/>
    <property type="molecule type" value="Genomic_DNA"/>
</dbReference>
<name>A0A1M5KV27_9FLAO</name>
<protein>
    <submittedName>
        <fullName evidence="2">Mobilisation protein (MobC)</fullName>
    </submittedName>
    <submittedName>
        <fullName evidence="1">Mobilization protein MobC</fullName>
    </submittedName>
</protein>
<reference evidence="1 4" key="3">
    <citation type="submission" date="2018-03" db="EMBL/GenBank/DDBJ databases">
        <title>Genomic Encyclopedia of Archaeal and Bacterial Type Strains, Phase II (KMG-II): from individual species to whole genera.</title>
        <authorList>
            <person name="Goeker M."/>
        </authorList>
    </citation>
    <scope>NUCLEOTIDE SEQUENCE [LARGE SCALE GENOMIC DNA]</scope>
    <source>
        <strain evidence="1 4">DSM 17797</strain>
    </source>
</reference>
<dbReference type="InterPro" id="IPR053842">
    <property type="entry name" value="NikA-like"/>
</dbReference>
<dbReference type="RefSeq" id="WP_072940967.1">
    <property type="nucleotide sequence ID" value="NZ_FQWO01000002.1"/>
</dbReference>
<proteinExistence type="predicted"/>
<evidence type="ECO:0000313" key="4">
    <source>
        <dbReference type="Proteomes" id="UP000237771"/>
    </source>
</evidence>
<dbReference type="Pfam" id="PF21983">
    <property type="entry name" value="NikA-like"/>
    <property type="match status" value="1"/>
</dbReference>
<keyword evidence="4" id="KW-1185">Reference proteome</keyword>
<gene>
    <name evidence="1" type="ORF">BC624_102402</name>
    <name evidence="2" type="ORF">SAMN05443373_102401</name>
</gene>
<dbReference type="STRING" id="280093.SAMN05443373_102401"/>
<evidence type="ECO:0000313" key="1">
    <source>
        <dbReference type="EMBL" id="PRZ26431.1"/>
    </source>
</evidence>
<organism evidence="2 3">
    <name type="scientific">Flavobacterium granuli</name>
    <dbReference type="NCBI Taxonomy" id="280093"/>
    <lineage>
        <taxon>Bacteria</taxon>
        <taxon>Pseudomonadati</taxon>
        <taxon>Bacteroidota</taxon>
        <taxon>Flavobacteriia</taxon>
        <taxon>Flavobacteriales</taxon>
        <taxon>Flavobacteriaceae</taxon>
        <taxon>Flavobacterium</taxon>
    </lineage>
</organism>
<dbReference type="EMBL" id="PVUB01000002">
    <property type="protein sequence ID" value="PRZ26431.1"/>
    <property type="molecule type" value="Genomic_DNA"/>
</dbReference>
<sequence length="101" mass="11950">MEKNRKKDEFLKFRINEKEKALIEERSKSCNKNMSEFARFMLLNGEVIAITVEEKRILAGLANNINQLVKRFHQINKEPDSLMIELQTILTHLKNAYRRST</sequence>
<reference evidence="3" key="1">
    <citation type="submission" date="2016-11" db="EMBL/GenBank/DDBJ databases">
        <authorList>
            <person name="Varghese N."/>
            <person name="Submissions S."/>
        </authorList>
    </citation>
    <scope>NUCLEOTIDE SEQUENCE [LARGE SCALE GENOMIC DNA]</scope>
    <source>
        <strain evidence="3">DSM 19729</strain>
    </source>
</reference>
<dbReference type="OrthoDB" id="3034992at2"/>
<accession>A0A1M5KV27</accession>
<evidence type="ECO:0000313" key="2">
    <source>
        <dbReference type="EMBL" id="SHG56586.1"/>
    </source>
</evidence>
<dbReference type="Proteomes" id="UP000184384">
    <property type="component" value="Unassembled WGS sequence"/>
</dbReference>
<reference evidence="2" key="2">
    <citation type="submission" date="2016-11" db="EMBL/GenBank/DDBJ databases">
        <authorList>
            <person name="Jaros S."/>
            <person name="Januszkiewicz K."/>
            <person name="Wedrychowicz H."/>
        </authorList>
    </citation>
    <scope>NUCLEOTIDE SEQUENCE [LARGE SCALE GENOMIC DNA]</scope>
    <source>
        <strain evidence="2">DSM 19729</strain>
    </source>
</reference>
<dbReference type="Proteomes" id="UP000237771">
    <property type="component" value="Unassembled WGS sequence"/>
</dbReference>
<evidence type="ECO:0000313" key="3">
    <source>
        <dbReference type="Proteomes" id="UP000184384"/>
    </source>
</evidence>
<dbReference type="AlphaFoldDB" id="A0A1M5KV27"/>